<dbReference type="AlphaFoldDB" id="N1PJA8"/>
<evidence type="ECO:0000256" key="1">
    <source>
        <dbReference type="SAM" id="MobiDB-lite"/>
    </source>
</evidence>
<evidence type="ECO:0000313" key="2">
    <source>
        <dbReference type="EMBL" id="EME41630.1"/>
    </source>
</evidence>
<protein>
    <submittedName>
        <fullName evidence="2">Uncharacterized protein</fullName>
    </submittedName>
</protein>
<organism evidence="2 3">
    <name type="scientific">Dothistroma septosporum (strain NZE10 / CBS 128990)</name>
    <name type="common">Red band needle blight fungus</name>
    <name type="synonym">Mycosphaerella pini</name>
    <dbReference type="NCBI Taxonomy" id="675120"/>
    <lineage>
        <taxon>Eukaryota</taxon>
        <taxon>Fungi</taxon>
        <taxon>Dikarya</taxon>
        <taxon>Ascomycota</taxon>
        <taxon>Pezizomycotina</taxon>
        <taxon>Dothideomycetes</taxon>
        <taxon>Dothideomycetidae</taxon>
        <taxon>Mycosphaerellales</taxon>
        <taxon>Mycosphaerellaceae</taxon>
        <taxon>Dothistroma</taxon>
    </lineage>
</organism>
<accession>N1PJA8</accession>
<evidence type="ECO:0000313" key="3">
    <source>
        <dbReference type="Proteomes" id="UP000016933"/>
    </source>
</evidence>
<reference evidence="3" key="1">
    <citation type="journal article" date="2012" name="PLoS Genet.">
        <title>The genomes of the fungal plant pathogens Cladosporium fulvum and Dothistroma septosporum reveal adaptation to different hosts and lifestyles but also signatures of common ancestry.</title>
        <authorList>
            <person name="de Wit P.J.G.M."/>
            <person name="van der Burgt A."/>
            <person name="Oekmen B."/>
            <person name="Stergiopoulos I."/>
            <person name="Abd-Elsalam K.A."/>
            <person name="Aerts A.L."/>
            <person name="Bahkali A.H."/>
            <person name="Beenen H.G."/>
            <person name="Chettri P."/>
            <person name="Cox M.P."/>
            <person name="Datema E."/>
            <person name="de Vries R.P."/>
            <person name="Dhillon B."/>
            <person name="Ganley A.R."/>
            <person name="Griffiths S.A."/>
            <person name="Guo Y."/>
            <person name="Hamelin R.C."/>
            <person name="Henrissat B."/>
            <person name="Kabir M.S."/>
            <person name="Jashni M.K."/>
            <person name="Kema G."/>
            <person name="Klaubauf S."/>
            <person name="Lapidus A."/>
            <person name="Levasseur A."/>
            <person name="Lindquist E."/>
            <person name="Mehrabi R."/>
            <person name="Ohm R.A."/>
            <person name="Owen T.J."/>
            <person name="Salamov A."/>
            <person name="Schwelm A."/>
            <person name="Schijlen E."/>
            <person name="Sun H."/>
            <person name="van den Burg H.A."/>
            <person name="van Ham R.C.H.J."/>
            <person name="Zhang S."/>
            <person name="Goodwin S.B."/>
            <person name="Grigoriev I.V."/>
            <person name="Collemare J."/>
            <person name="Bradshaw R.E."/>
        </authorList>
    </citation>
    <scope>NUCLEOTIDE SEQUENCE [LARGE SCALE GENOMIC DNA]</scope>
    <source>
        <strain evidence="3">NZE10 / CBS 128990</strain>
    </source>
</reference>
<name>N1PJA8_DOTSN</name>
<dbReference type="EMBL" id="KB446542">
    <property type="protein sequence ID" value="EME41630.1"/>
    <property type="molecule type" value="Genomic_DNA"/>
</dbReference>
<reference evidence="2 3" key="2">
    <citation type="journal article" date="2012" name="PLoS Pathog.">
        <title>Diverse lifestyles and strategies of plant pathogenesis encoded in the genomes of eighteen Dothideomycetes fungi.</title>
        <authorList>
            <person name="Ohm R.A."/>
            <person name="Feau N."/>
            <person name="Henrissat B."/>
            <person name="Schoch C.L."/>
            <person name="Horwitz B.A."/>
            <person name="Barry K.W."/>
            <person name="Condon B.J."/>
            <person name="Copeland A.C."/>
            <person name="Dhillon B."/>
            <person name="Glaser F."/>
            <person name="Hesse C.N."/>
            <person name="Kosti I."/>
            <person name="LaButti K."/>
            <person name="Lindquist E.A."/>
            <person name="Lucas S."/>
            <person name="Salamov A.A."/>
            <person name="Bradshaw R.E."/>
            <person name="Ciuffetti L."/>
            <person name="Hamelin R.C."/>
            <person name="Kema G.H.J."/>
            <person name="Lawrence C."/>
            <person name="Scott J.A."/>
            <person name="Spatafora J.W."/>
            <person name="Turgeon B.G."/>
            <person name="de Wit P.J.G.M."/>
            <person name="Zhong S."/>
            <person name="Goodwin S.B."/>
            <person name="Grigoriev I.V."/>
        </authorList>
    </citation>
    <scope>NUCLEOTIDE SEQUENCE [LARGE SCALE GENOMIC DNA]</scope>
    <source>
        <strain evidence="3">NZE10 / CBS 128990</strain>
    </source>
</reference>
<dbReference type="Proteomes" id="UP000016933">
    <property type="component" value="Unassembled WGS sequence"/>
</dbReference>
<sequence length="395" mass="43968">MQFVRTISSSPGLFGSDDPVIEQAIAKLSAAVLEAKPRLQVDISIMESIQEPQKNPCTCSPRWGWTTNPNLSRCPIRSLLRSCTWSGSSSLYACFVVALLKDLEEIFDARADLSVLKHLLPDGKLPLDKSKGELAVRVARSAAENHTIVLENREVERFPYIGSQRIPNKLFVAVSIPLVSPVEHSQNAGEMGSHVLMLNQVETRAVKGLVRIAGKMHMDSRTWFDRLSHPLPVSDAFLACVRIILTAHNELLRKIMESPLADTMDGHIRSNASASFASTLGTTGKTLKSFQGVANTYSWPAKCAIPELDKEEVLSPSPETTSEHRGSESASTVEADIVRIRTERDRLHLLMQYNQLYKLGWEPKPVQPVDWDQVAGRMPKLLKNDCGLYYARNKR</sequence>
<gene>
    <name evidence="2" type="ORF">DOTSEDRAFT_36990</name>
</gene>
<dbReference type="HOGENOM" id="CLU_698348_0_0_1"/>
<feature type="region of interest" description="Disordered" evidence="1">
    <location>
        <begin position="310"/>
        <end position="332"/>
    </location>
</feature>
<keyword evidence="3" id="KW-1185">Reference proteome</keyword>
<proteinExistence type="predicted"/>